<dbReference type="AlphaFoldDB" id="A0A9X1VJK7"/>
<dbReference type="RefSeq" id="WP_241937606.1">
    <property type="nucleotide sequence ID" value="NZ_JALBGC010000005.1"/>
</dbReference>
<proteinExistence type="predicted"/>
<accession>A0A9X1VJK7</accession>
<sequence>MFLSVPLRRLTAGLAAAVALPSCQQTCPLNMSPPPAFMLAFSTDTTETSGLGFRRAELLSAYLVRYAAADFQQPLDTLRQPSASTPLNNPKPVLAIYYSAGHPPQFAVPDYSTQSSGPGYRLVVPAANRTFDISNIVLQQAPGENRCDGYRITRREATVNGQLRDGLNTPPLLTK</sequence>
<gene>
    <name evidence="1" type="ORF">MON38_18290</name>
</gene>
<dbReference type="Proteomes" id="UP001139193">
    <property type="component" value="Unassembled WGS sequence"/>
</dbReference>
<organism evidence="1 2">
    <name type="scientific">Hymenobacter cyanobacteriorum</name>
    <dbReference type="NCBI Taxonomy" id="2926463"/>
    <lineage>
        <taxon>Bacteria</taxon>
        <taxon>Pseudomonadati</taxon>
        <taxon>Bacteroidota</taxon>
        <taxon>Cytophagia</taxon>
        <taxon>Cytophagales</taxon>
        <taxon>Hymenobacteraceae</taxon>
        <taxon>Hymenobacter</taxon>
    </lineage>
</organism>
<comment type="caution">
    <text evidence="1">The sequence shown here is derived from an EMBL/GenBank/DDBJ whole genome shotgun (WGS) entry which is preliminary data.</text>
</comment>
<evidence type="ECO:0000313" key="1">
    <source>
        <dbReference type="EMBL" id="MCI1189378.1"/>
    </source>
</evidence>
<evidence type="ECO:0000313" key="2">
    <source>
        <dbReference type="Proteomes" id="UP001139193"/>
    </source>
</evidence>
<name>A0A9X1VJK7_9BACT</name>
<reference evidence="1" key="1">
    <citation type="submission" date="2022-03" db="EMBL/GenBank/DDBJ databases">
        <title>Bacterial whole genome sequence for Hymenobacter sp. DH14.</title>
        <authorList>
            <person name="Le V."/>
        </authorList>
    </citation>
    <scope>NUCLEOTIDE SEQUENCE</scope>
    <source>
        <strain evidence="1">DH14</strain>
    </source>
</reference>
<dbReference type="EMBL" id="JALBGC010000005">
    <property type="protein sequence ID" value="MCI1189378.1"/>
    <property type="molecule type" value="Genomic_DNA"/>
</dbReference>
<protein>
    <submittedName>
        <fullName evidence="1">Uncharacterized protein</fullName>
    </submittedName>
</protein>
<keyword evidence="2" id="KW-1185">Reference proteome</keyword>